<gene>
    <name evidence="2" type="ORF">WB403_39465</name>
</gene>
<organism evidence="2 3">
    <name type="scientific">Streptomyces brasiliscabiei</name>
    <dbReference type="NCBI Taxonomy" id="2736302"/>
    <lineage>
        <taxon>Bacteria</taxon>
        <taxon>Bacillati</taxon>
        <taxon>Actinomycetota</taxon>
        <taxon>Actinomycetes</taxon>
        <taxon>Kitasatosporales</taxon>
        <taxon>Streptomycetaceae</taxon>
        <taxon>Streptomyces</taxon>
    </lineage>
</organism>
<accession>A0ABU8GPU1</accession>
<keyword evidence="3" id="KW-1185">Reference proteome</keyword>
<name>A0ABU8GPU1_9ACTN</name>
<dbReference type="EMBL" id="JBBAYM010000035">
    <property type="protein sequence ID" value="MEI5615216.1"/>
    <property type="molecule type" value="Genomic_DNA"/>
</dbReference>
<sequence length="143" mass="15097">MAMRGGAARRLPGNPLGGLLRDMDRRTRTTTRRARPAGAPQPEAAPPAAEPAPRRVERQAAVLTTGEDGRLRWTYGRPFAQPPVLTAVPVDPAPESDLGTVVVALEAVTETYAYARAWRVGQRGKTVAAGPGVTVHMTASPPG</sequence>
<evidence type="ECO:0000256" key="1">
    <source>
        <dbReference type="SAM" id="MobiDB-lite"/>
    </source>
</evidence>
<proteinExistence type="predicted"/>
<feature type="region of interest" description="Disordered" evidence="1">
    <location>
        <begin position="1"/>
        <end position="58"/>
    </location>
</feature>
<evidence type="ECO:0000313" key="3">
    <source>
        <dbReference type="Proteomes" id="UP001365781"/>
    </source>
</evidence>
<feature type="compositionally biased region" description="Low complexity" evidence="1">
    <location>
        <begin position="9"/>
        <end position="20"/>
    </location>
</feature>
<reference evidence="2 3" key="1">
    <citation type="submission" date="2024-03" db="EMBL/GenBank/DDBJ databases">
        <title>First Report of Pectobacterium brasiliscabiei causing potato scab in china.</title>
        <authorList>
            <person name="Handique U."/>
        </authorList>
    </citation>
    <scope>NUCLEOTIDE SEQUENCE [LARGE SCALE GENOMIC DNA]</scope>
    <source>
        <strain evidence="2 3">ZRIMU1503</strain>
    </source>
</reference>
<comment type="caution">
    <text evidence="2">The sequence shown here is derived from an EMBL/GenBank/DDBJ whole genome shotgun (WGS) entry which is preliminary data.</text>
</comment>
<dbReference type="Proteomes" id="UP001365781">
    <property type="component" value="Unassembled WGS sequence"/>
</dbReference>
<dbReference type="RefSeq" id="WP_336558579.1">
    <property type="nucleotide sequence ID" value="NZ_JBBAYL010000024.1"/>
</dbReference>
<evidence type="ECO:0000313" key="2">
    <source>
        <dbReference type="EMBL" id="MEI5615216.1"/>
    </source>
</evidence>
<protein>
    <submittedName>
        <fullName evidence="2">Uncharacterized protein</fullName>
    </submittedName>
</protein>